<accession>A0A1N6IX42</accession>
<dbReference type="Gene3D" id="1.50.10.10">
    <property type="match status" value="1"/>
</dbReference>
<dbReference type="EMBL" id="FSRO01000001">
    <property type="protein sequence ID" value="SIO36618.1"/>
    <property type="molecule type" value="Genomic_DNA"/>
</dbReference>
<dbReference type="eggNOG" id="COG2814">
    <property type="taxonomic scope" value="Bacteria"/>
</dbReference>
<dbReference type="RefSeq" id="WP_028461837.1">
    <property type="nucleotide sequence ID" value="NZ_FSRO01000001.1"/>
</dbReference>
<proteinExistence type="predicted"/>
<dbReference type="AlphaFoldDB" id="A0A1N6IX42"/>
<dbReference type="GO" id="GO:0016787">
    <property type="term" value="F:hydrolase activity"/>
    <property type="evidence" value="ECO:0007669"/>
    <property type="project" value="UniProtKB-KW"/>
</dbReference>
<dbReference type="InterPro" id="IPR008928">
    <property type="entry name" value="6-hairpin_glycosidase_sf"/>
</dbReference>
<sequence length="377" mass="42119">MHTIHKTNQQQSSHAEIESAIEVMICHMIHIDSLCTDGFPLYSPSTSNQWTISPGGSWVGGFWSAWWWLRAHITKSVSDQCKASELCQRLLPKIDTDSVNRSLVFWYGASLGNIWFQDVPARRLAQQSMIALAAAYDPKTHCIPLGIDMGGGEKGKQLISIDSLAALIQLFRQDKSREYEDILRSHTDTLIAACCDTQGAFHATAHFNHGSFQPIGQAGAWSRGQAWGMLGLSRAAIQWGEPYLTYAQSACEYWKNSRSELLPLNRLDNPNGLYDPSASVIASLAMLSLANLVPNGQQWHRYAHQQITAIIRSQYFTGIRSSNHSKKHKANMDSGIFWGSCYKTHPDKEALVETTWGSFLLMAALCILVHRIEPDQI</sequence>
<dbReference type="STRING" id="44575.SAMN05216419_102523"/>
<protein>
    <submittedName>
        <fullName evidence="1">Unsaturated chondroitin disaccharide hydrolase</fullName>
    </submittedName>
</protein>
<reference evidence="1 2" key="1">
    <citation type="submission" date="2016-12" db="EMBL/GenBank/DDBJ databases">
        <authorList>
            <person name="Song W.-J."/>
            <person name="Kurnit D.M."/>
        </authorList>
    </citation>
    <scope>NUCLEOTIDE SEQUENCE [LARGE SCALE GENOMIC DNA]</scope>
    <source>
        <strain evidence="1 2">ATCC 49181</strain>
    </source>
</reference>
<evidence type="ECO:0000313" key="2">
    <source>
        <dbReference type="Proteomes" id="UP000185062"/>
    </source>
</evidence>
<keyword evidence="2" id="KW-1185">Reference proteome</keyword>
<keyword evidence="1" id="KW-0378">Hydrolase</keyword>
<organism evidence="1 2">
    <name type="scientific">Nitrosomonas cryotolerans ATCC 49181</name>
    <dbReference type="NCBI Taxonomy" id="1131553"/>
    <lineage>
        <taxon>Bacteria</taxon>
        <taxon>Pseudomonadati</taxon>
        <taxon>Pseudomonadota</taxon>
        <taxon>Betaproteobacteria</taxon>
        <taxon>Nitrosomonadales</taxon>
        <taxon>Nitrosomonadaceae</taxon>
        <taxon>Nitrosomonas</taxon>
    </lineage>
</organism>
<dbReference type="InterPro" id="IPR012341">
    <property type="entry name" value="6hp_glycosidase-like_sf"/>
</dbReference>
<dbReference type="SUPFAM" id="SSF48208">
    <property type="entry name" value="Six-hairpin glycosidases"/>
    <property type="match status" value="1"/>
</dbReference>
<gene>
    <name evidence="1" type="ORF">SAMN02743940_2146</name>
</gene>
<dbReference type="Proteomes" id="UP000185062">
    <property type="component" value="Unassembled WGS sequence"/>
</dbReference>
<name>A0A1N6IX42_9PROT</name>
<dbReference type="GO" id="GO:0005975">
    <property type="term" value="P:carbohydrate metabolic process"/>
    <property type="evidence" value="ECO:0007669"/>
    <property type="project" value="InterPro"/>
</dbReference>
<evidence type="ECO:0000313" key="1">
    <source>
        <dbReference type="EMBL" id="SIO36618.1"/>
    </source>
</evidence>